<feature type="domain" description="Sensor histidine kinase NatK-like C-terminal" evidence="5">
    <location>
        <begin position="328"/>
        <end position="431"/>
    </location>
</feature>
<proteinExistence type="predicted"/>
<organism evidence="7 9">
    <name type="scientific">Hungatella hathewayi</name>
    <dbReference type="NCBI Taxonomy" id="154046"/>
    <lineage>
        <taxon>Bacteria</taxon>
        <taxon>Bacillati</taxon>
        <taxon>Bacillota</taxon>
        <taxon>Clostridia</taxon>
        <taxon>Lachnospirales</taxon>
        <taxon>Lachnospiraceae</taxon>
        <taxon>Hungatella</taxon>
    </lineage>
</organism>
<dbReference type="RefSeq" id="WP_055660069.1">
    <property type="nucleotide sequence ID" value="NZ_CABIXC010000023.1"/>
</dbReference>
<evidence type="ECO:0000256" key="2">
    <source>
        <dbReference type="ARBA" id="ARBA00022679"/>
    </source>
</evidence>
<dbReference type="GO" id="GO:0000155">
    <property type="term" value="F:phosphorelay sensor kinase activity"/>
    <property type="evidence" value="ECO:0007669"/>
    <property type="project" value="InterPro"/>
</dbReference>
<feature type="transmembrane region" description="Helical" evidence="4">
    <location>
        <begin position="61"/>
        <end position="80"/>
    </location>
</feature>
<evidence type="ECO:0000313" key="8">
    <source>
        <dbReference type="EMBL" id="RGM03064.1"/>
    </source>
</evidence>
<dbReference type="EMBL" id="QSSQ01000016">
    <property type="protein sequence ID" value="RGM03064.1"/>
    <property type="molecule type" value="Genomic_DNA"/>
</dbReference>
<dbReference type="InterPro" id="IPR039506">
    <property type="entry name" value="SPOB_a"/>
</dbReference>
<feature type="transmembrane region" description="Helical" evidence="4">
    <location>
        <begin position="128"/>
        <end position="147"/>
    </location>
</feature>
<evidence type="ECO:0000256" key="3">
    <source>
        <dbReference type="ARBA" id="ARBA00022777"/>
    </source>
</evidence>
<feature type="transmembrane region" description="Helical" evidence="4">
    <location>
        <begin position="156"/>
        <end position="175"/>
    </location>
</feature>
<gene>
    <name evidence="8" type="ORF">DXC39_16365</name>
    <name evidence="7" type="ORF">ERS852407_05517</name>
</gene>
<feature type="domain" description="SpoOB alpha-helical" evidence="6">
    <location>
        <begin position="245"/>
        <end position="290"/>
    </location>
</feature>
<dbReference type="SUPFAM" id="SSF55874">
    <property type="entry name" value="ATPase domain of HSP90 chaperone/DNA topoisomerase II/histidine kinase"/>
    <property type="match status" value="1"/>
</dbReference>
<dbReference type="Pfam" id="PF14501">
    <property type="entry name" value="HATPase_c_5"/>
    <property type="match status" value="1"/>
</dbReference>
<dbReference type="EMBL" id="CYZE01000023">
    <property type="protein sequence ID" value="CUP28301.1"/>
    <property type="molecule type" value="Genomic_DNA"/>
</dbReference>
<keyword evidence="4" id="KW-0812">Transmembrane</keyword>
<evidence type="ECO:0000256" key="1">
    <source>
        <dbReference type="ARBA" id="ARBA00022553"/>
    </source>
</evidence>
<evidence type="ECO:0000256" key="4">
    <source>
        <dbReference type="SAM" id="Phobius"/>
    </source>
</evidence>
<keyword evidence="3" id="KW-0418">Kinase</keyword>
<reference evidence="7 9" key="1">
    <citation type="submission" date="2015-09" db="EMBL/GenBank/DDBJ databases">
        <authorList>
            <consortium name="Pathogen Informatics"/>
        </authorList>
    </citation>
    <scope>NUCLEOTIDE SEQUENCE [LARGE SCALE GENOMIC DNA]</scope>
    <source>
        <strain evidence="7 9">2789STDY5608850</strain>
    </source>
</reference>
<name>A0A174LZ78_9FIRM</name>
<sequence>MTVYYQLLLDTILSCAETLILFQMYRAFLRRNSRPNKYYYLGLFSYFVFQLVTYAGRWPLFSAWTYYLLFTLLLACLFFADALQIKILVTYLFVTLHYSCKLACSTFFMALKHADLPSVPSNLIQSPLSQIAACVVFILFTWLFIYFRSMRRHNKYNLYSAITYLAPAGILFIVIHQFYLRTINQTAPFYLSESGILMCTSFALFYLIDKTEMIDEASERSLMASKLLEHQKDYYKSVEKSQHEVAAMRHDLKNHLHCIASFIELEQYQDALHYIDEIYTDSRHLSSTVNIGNNLISILLNDAKERASLNNIRMTVNVMVPPDLPIDNVDLCIILGNLLDNAQEACCRMEGDTKDRFIDVEILFKKSFLIIKVTNSYNGQYILKENQYESVKKGQHFCGIGLSNVRTTVEKYDGEMKVTPNEKEFVVTVMLMLLGT</sequence>
<dbReference type="AlphaFoldDB" id="A0A174LZ78"/>
<evidence type="ECO:0000259" key="6">
    <source>
        <dbReference type="Pfam" id="PF14689"/>
    </source>
</evidence>
<dbReference type="GO" id="GO:0042802">
    <property type="term" value="F:identical protein binding"/>
    <property type="evidence" value="ECO:0007669"/>
    <property type="project" value="TreeGrafter"/>
</dbReference>
<feature type="transmembrane region" description="Helical" evidence="4">
    <location>
        <begin position="38"/>
        <end position="55"/>
    </location>
</feature>
<dbReference type="InterPro" id="IPR016120">
    <property type="entry name" value="Sig_transdc_His_kin_SpoOB"/>
</dbReference>
<dbReference type="InterPro" id="IPR032834">
    <property type="entry name" value="NatK-like_C"/>
</dbReference>
<keyword evidence="2" id="KW-0808">Transferase</keyword>
<protein>
    <submittedName>
        <fullName evidence="8">GHKL domain-containing protein</fullName>
    </submittedName>
    <submittedName>
        <fullName evidence="7">VirS-like protein</fullName>
    </submittedName>
</protein>
<dbReference type="Proteomes" id="UP000261257">
    <property type="component" value="Unassembled WGS sequence"/>
</dbReference>
<dbReference type="InterPro" id="IPR036890">
    <property type="entry name" value="HATPase_C_sf"/>
</dbReference>
<dbReference type="Gene3D" id="3.30.565.10">
    <property type="entry name" value="Histidine kinase-like ATPase, C-terminal domain"/>
    <property type="match status" value="1"/>
</dbReference>
<feature type="transmembrane region" description="Helical" evidence="4">
    <location>
        <begin position="87"/>
        <end position="108"/>
    </location>
</feature>
<keyword evidence="4" id="KW-0472">Membrane</keyword>
<dbReference type="PANTHER" id="PTHR40448:SF1">
    <property type="entry name" value="TWO-COMPONENT SENSOR HISTIDINE KINASE"/>
    <property type="match status" value="1"/>
</dbReference>
<evidence type="ECO:0000313" key="7">
    <source>
        <dbReference type="EMBL" id="CUP28301.1"/>
    </source>
</evidence>
<reference evidence="8 10" key="2">
    <citation type="submission" date="2018-08" db="EMBL/GenBank/DDBJ databases">
        <title>A genome reference for cultivated species of the human gut microbiota.</title>
        <authorList>
            <person name="Zou Y."/>
            <person name="Xue W."/>
            <person name="Luo G."/>
        </authorList>
    </citation>
    <scope>NUCLEOTIDE SEQUENCE [LARGE SCALE GENOMIC DNA]</scope>
    <source>
        <strain evidence="8 10">TF05-11AC</strain>
    </source>
</reference>
<evidence type="ECO:0000313" key="10">
    <source>
        <dbReference type="Proteomes" id="UP000261257"/>
    </source>
</evidence>
<dbReference type="SUPFAM" id="SSF55890">
    <property type="entry name" value="Sporulation response regulatory protein Spo0B"/>
    <property type="match status" value="1"/>
</dbReference>
<dbReference type="CDD" id="cd16935">
    <property type="entry name" value="HATPase_AgrC-ComD-like"/>
    <property type="match status" value="1"/>
</dbReference>
<evidence type="ECO:0000259" key="5">
    <source>
        <dbReference type="Pfam" id="PF14501"/>
    </source>
</evidence>
<evidence type="ECO:0000313" key="9">
    <source>
        <dbReference type="Proteomes" id="UP000095651"/>
    </source>
</evidence>
<accession>A0A174LZ78</accession>
<keyword evidence="1" id="KW-0597">Phosphoprotein</keyword>
<dbReference type="PANTHER" id="PTHR40448">
    <property type="entry name" value="TWO-COMPONENT SENSOR HISTIDINE KINASE"/>
    <property type="match status" value="1"/>
</dbReference>
<dbReference type="Gene3D" id="1.10.287.130">
    <property type="match status" value="1"/>
</dbReference>
<dbReference type="Pfam" id="PF14689">
    <property type="entry name" value="SPOB_a"/>
    <property type="match status" value="1"/>
</dbReference>
<dbReference type="Proteomes" id="UP000095651">
    <property type="component" value="Unassembled WGS sequence"/>
</dbReference>
<keyword evidence="4" id="KW-1133">Transmembrane helix</keyword>